<dbReference type="Gene3D" id="2.40.10.10">
    <property type="entry name" value="Trypsin-like serine proteases"/>
    <property type="match status" value="2"/>
</dbReference>
<keyword evidence="6" id="KW-1205">Fibrinolytic toxin</keyword>
<feature type="domain" description="Peptidase S1" evidence="9">
    <location>
        <begin position="69"/>
        <end position="308"/>
    </location>
</feature>
<protein>
    <recommendedName>
        <fullName evidence="9">Peptidase S1 domain-containing protein</fullName>
    </recommendedName>
</protein>
<dbReference type="GO" id="GO:0006508">
    <property type="term" value="P:proteolysis"/>
    <property type="evidence" value="ECO:0007669"/>
    <property type="project" value="UniProtKB-KW"/>
</dbReference>
<dbReference type="InterPro" id="IPR009003">
    <property type="entry name" value="Peptidase_S1_PA"/>
</dbReference>
<keyword evidence="11" id="KW-1185">Reference proteome</keyword>
<dbReference type="InterPro" id="IPR033116">
    <property type="entry name" value="TRYPSIN_SER"/>
</dbReference>
<keyword evidence="2" id="KW-0800">Toxin</keyword>
<keyword evidence="3" id="KW-1015">Disulfide bond</keyword>
<dbReference type="PRINTS" id="PR00722">
    <property type="entry name" value="CHYMOTRYPSIN"/>
</dbReference>
<dbReference type="InterPro" id="IPR001314">
    <property type="entry name" value="Peptidase_S1A"/>
</dbReference>
<evidence type="ECO:0000256" key="1">
    <source>
        <dbReference type="ARBA" id="ARBA00004239"/>
    </source>
</evidence>
<dbReference type="InterPro" id="IPR018114">
    <property type="entry name" value="TRYPSIN_HIS"/>
</dbReference>
<evidence type="ECO:0000256" key="4">
    <source>
        <dbReference type="ARBA" id="ARBA00023240"/>
    </source>
</evidence>
<evidence type="ECO:0000256" key="3">
    <source>
        <dbReference type="ARBA" id="ARBA00023157"/>
    </source>
</evidence>
<gene>
    <name evidence="10" type="ORF">HW555_001549</name>
</gene>
<evidence type="ECO:0000313" key="10">
    <source>
        <dbReference type="EMBL" id="KAF9423006.1"/>
    </source>
</evidence>
<dbReference type="GO" id="GO:0005576">
    <property type="term" value="C:extracellular region"/>
    <property type="evidence" value="ECO:0007669"/>
    <property type="project" value="UniProtKB-SubCell"/>
</dbReference>
<evidence type="ECO:0000256" key="2">
    <source>
        <dbReference type="ARBA" id="ARBA00022656"/>
    </source>
</evidence>
<dbReference type="SUPFAM" id="SSF50494">
    <property type="entry name" value="Trypsin-like serine proteases"/>
    <property type="match status" value="2"/>
</dbReference>
<evidence type="ECO:0000259" key="9">
    <source>
        <dbReference type="PROSITE" id="PS50240"/>
    </source>
</evidence>
<dbReference type="InterPro" id="IPR043504">
    <property type="entry name" value="Peptidase_S1_PA_chymotrypsin"/>
</dbReference>
<feature type="signal peptide" evidence="8">
    <location>
        <begin position="1"/>
        <end position="30"/>
    </location>
</feature>
<reference evidence="10" key="1">
    <citation type="submission" date="2020-08" db="EMBL/GenBank/DDBJ databases">
        <title>Spodoptera exigua strain:BAW_Kor-Di-RS1 Genome sequencing and assembly.</title>
        <authorList>
            <person name="Kim J."/>
            <person name="Nam H.Y."/>
            <person name="Kwon M."/>
            <person name="Choi J.H."/>
            <person name="Cho S.R."/>
            <person name="Kim G.-H."/>
        </authorList>
    </citation>
    <scope>NUCLEOTIDE SEQUENCE</scope>
    <source>
        <strain evidence="10">BAW_Kor-Di-RS1</strain>
        <tissue evidence="10">Whole-body</tissue>
    </source>
</reference>
<dbReference type="GO" id="GO:0004252">
    <property type="term" value="F:serine-type endopeptidase activity"/>
    <property type="evidence" value="ECO:0007669"/>
    <property type="project" value="InterPro"/>
</dbReference>
<keyword evidence="7" id="KW-0645">Protease</keyword>
<keyword evidence="7" id="KW-0378">Hydrolase</keyword>
<dbReference type="GO" id="GO:0090729">
    <property type="term" value="F:toxin activity"/>
    <property type="evidence" value="ECO:0007669"/>
    <property type="project" value="UniProtKB-KW"/>
</dbReference>
<dbReference type="CDD" id="cd00190">
    <property type="entry name" value="Tryp_SPc"/>
    <property type="match status" value="2"/>
</dbReference>
<feature type="chain" id="PRO_5032744504" description="Peptidase S1 domain-containing protein" evidence="8">
    <location>
        <begin position="31"/>
        <end position="592"/>
    </location>
</feature>
<dbReference type="FunFam" id="2.40.10.10:FF:000068">
    <property type="entry name" value="transmembrane protease serine 2"/>
    <property type="match status" value="1"/>
</dbReference>
<dbReference type="PROSITE" id="PS00134">
    <property type="entry name" value="TRYPSIN_HIS"/>
    <property type="match status" value="2"/>
</dbReference>
<accession>A0A835GPZ4</accession>
<comment type="caution">
    <text evidence="10">The sequence shown here is derived from an EMBL/GenBank/DDBJ whole genome shotgun (WGS) entry which is preliminary data.</text>
</comment>
<proteinExistence type="predicted"/>
<comment type="function">
    <text evidence="5">Fibrinolytic activity; shows preferential cleavage of Arg-Gly bonds in all three fibrinogen chains. Contact with the caterpillars causes severe bleeding, due the anticoagulant effect of the protein.</text>
</comment>
<dbReference type="AlphaFoldDB" id="A0A835GPZ4"/>
<evidence type="ECO:0000256" key="5">
    <source>
        <dbReference type="ARBA" id="ARBA00055534"/>
    </source>
</evidence>
<sequence>MLRMTHFIVCIHSKMKSLVFGLSLIVCASALLEVQTNYHDAIGIPAAEKIKALEDASLANEAVTNDNRIVGGALAPLGAHPYFAGLLISLVGTTSRSVCGSSLLSLNRLVTAAHCWFDGSRQAWEFTVILGSNWLHSGGERISTRQVFMHPQYVPQFLTNDVAMIYLPWSATMTANVRPIRLPRNMELWNQFEGHWAMAAGFGKTSDQQQTSASVVSHVSLQVINTNTCAQRFQAGYVTFSTLCTSGVGNVGICGGDSGGPLAAYDNNGEPFLIGISSFAAYNMCQNGFPSGFARVTSFIGFISQHIRYISLVLVASTSALVEVGTGYHQTIGIPAAEKIKAEEEKLLAAQASDNRVVGGAIAPANAHPYFGGLLISLVGVSGNSVCGSSLVSASRAVTAAHCWTDGWNQAWQFLVILGSNLLFSGGTRIATSDVIMHPQYSTANLNNDIAIIRLPTSILFSNSIQPIALPASLWNTFVGNWAVAAGFGRTSDQQAGASTIVSHVNLQVISVAACEAVFGNAFVVPSTICTNGAGGVGICGGDSGGPLVLNQNGVPTLIGVSSFVARNGCSLGFPSAFARVTSFDGFIRQYL</sequence>
<dbReference type="SMART" id="SM00020">
    <property type="entry name" value="Tryp_SPc"/>
    <property type="match status" value="2"/>
</dbReference>
<evidence type="ECO:0000256" key="8">
    <source>
        <dbReference type="SAM" id="SignalP"/>
    </source>
</evidence>
<dbReference type="InterPro" id="IPR001254">
    <property type="entry name" value="Trypsin_dom"/>
</dbReference>
<dbReference type="EMBL" id="JACKWZ010000012">
    <property type="protein sequence ID" value="KAF9423006.1"/>
    <property type="molecule type" value="Genomic_DNA"/>
</dbReference>
<keyword evidence="7" id="KW-0720">Serine protease</keyword>
<dbReference type="Pfam" id="PF00089">
    <property type="entry name" value="Trypsin"/>
    <property type="match status" value="2"/>
</dbReference>
<dbReference type="InterPro" id="IPR051333">
    <property type="entry name" value="CLIP_Serine_Protease"/>
</dbReference>
<evidence type="ECO:0000313" key="11">
    <source>
        <dbReference type="Proteomes" id="UP000648187"/>
    </source>
</evidence>
<dbReference type="PROSITE" id="PS00135">
    <property type="entry name" value="TRYPSIN_SER"/>
    <property type="match status" value="2"/>
</dbReference>
<dbReference type="PROSITE" id="PS50240">
    <property type="entry name" value="TRYPSIN_DOM"/>
    <property type="match status" value="2"/>
</dbReference>
<evidence type="ECO:0000256" key="7">
    <source>
        <dbReference type="RuleBase" id="RU363034"/>
    </source>
</evidence>
<feature type="domain" description="Peptidase S1" evidence="9">
    <location>
        <begin position="357"/>
        <end position="592"/>
    </location>
</feature>
<name>A0A835GPZ4_SPOEX</name>
<evidence type="ECO:0000256" key="6">
    <source>
        <dbReference type="ARBA" id="ARBA00084094"/>
    </source>
</evidence>
<organism evidence="10 11">
    <name type="scientific">Spodoptera exigua</name>
    <name type="common">Beet armyworm</name>
    <name type="synonym">Noctua fulgens</name>
    <dbReference type="NCBI Taxonomy" id="7107"/>
    <lineage>
        <taxon>Eukaryota</taxon>
        <taxon>Metazoa</taxon>
        <taxon>Ecdysozoa</taxon>
        <taxon>Arthropoda</taxon>
        <taxon>Hexapoda</taxon>
        <taxon>Insecta</taxon>
        <taxon>Pterygota</taxon>
        <taxon>Neoptera</taxon>
        <taxon>Endopterygota</taxon>
        <taxon>Lepidoptera</taxon>
        <taxon>Glossata</taxon>
        <taxon>Ditrysia</taxon>
        <taxon>Noctuoidea</taxon>
        <taxon>Noctuidae</taxon>
        <taxon>Amphipyrinae</taxon>
        <taxon>Spodoptera</taxon>
    </lineage>
</organism>
<dbReference type="Proteomes" id="UP000648187">
    <property type="component" value="Unassembled WGS sequence"/>
</dbReference>
<comment type="subcellular location">
    <subcellularLocation>
        <location evidence="1">Secreted</location>
        <location evidence="1">Extracellular space</location>
    </subcellularLocation>
</comment>
<keyword evidence="4" id="KW-1199">Hemostasis impairing toxin</keyword>
<keyword evidence="8" id="KW-0732">Signal</keyword>
<dbReference type="PANTHER" id="PTHR24260:SF134">
    <property type="entry name" value="AT07769P-RELATED"/>
    <property type="match status" value="1"/>
</dbReference>
<dbReference type="PANTHER" id="PTHR24260">
    <property type="match status" value="1"/>
</dbReference>